<gene>
    <name evidence="2" type="ORF">K8U72_10895</name>
</gene>
<reference evidence="2" key="1">
    <citation type="journal article" date="2021" name="PeerJ">
        <title>Extensive microbial diversity within the chicken gut microbiome revealed by metagenomics and culture.</title>
        <authorList>
            <person name="Gilroy R."/>
            <person name="Ravi A."/>
            <person name="Getino M."/>
            <person name="Pursley I."/>
            <person name="Horton D.L."/>
            <person name="Alikhan N.F."/>
            <person name="Baker D."/>
            <person name="Gharbi K."/>
            <person name="Hall N."/>
            <person name="Watson M."/>
            <person name="Adriaenssens E.M."/>
            <person name="Foster-Nyarko E."/>
            <person name="Jarju S."/>
            <person name="Secka A."/>
            <person name="Antonio M."/>
            <person name="Oren A."/>
            <person name="Chaudhuri R.R."/>
            <person name="La Ragione R."/>
            <person name="Hildebrand F."/>
            <person name="Pallen M.J."/>
        </authorList>
    </citation>
    <scope>NUCLEOTIDE SEQUENCE</scope>
    <source>
        <strain evidence="2">CHK124-7917</strain>
    </source>
</reference>
<evidence type="ECO:0000313" key="3">
    <source>
        <dbReference type="Proteomes" id="UP000697330"/>
    </source>
</evidence>
<sequence length="250" mass="26648">MDAFGIDIGGSGIKGAPVDLEKGCFAAERLRIPTPEASTPDAVARVCCELLDNFRVDPSVPVGVAFPAPIHPGRPIGYMANLDKSWIGVDITAKLSEACHRPVRVVNDADAAGLAEARYGAARGSKGLVIAVTLGTGIGTALVMDGKLIPNSELGHIAMGKNGEDAEKLAADSARQREDLSWKKWGKRLTKYLRLLEFYLSPEAFVIGGGVSKKHEKYFPYIEVDTPVYPAKLLNDAGIVGAASFAAERW</sequence>
<dbReference type="SUPFAM" id="SSF53067">
    <property type="entry name" value="Actin-like ATPase domain"/>
    <property type="match status" value="1"/>
</dbReference>
<dbReference type="AlphaFoldDB" id="A0A921GHW7"/>
<dbReference type="PANTHER" id="PTHR18964">
    <property type="entry name" value="ROK (REPRESSOR, ORF, KINASE) FAMILY"/>
    <property type="match status" value="1"/>
</dbReference>
<dbReference type="InterPro" id="IPR000600">
    <property type="entry name" value="ROK"/>
</dbReference>
<accession>A0A921GHW7</accession>
<dbReference type="Gene3D" id="3.30.420.40">
    <property type="match status" value="2"/>
</dbReference>
<dbReference type="NCBIfam" id="NF045942">
    <property type="entry name" value="PolPhglucPhase"/>
    <property type="match status" value="1"/>
</dbReference>
<dbReference type="EMBL" id="DYWQ01000166">
    <property type="protein sequence ID" value="HJF46264.1"/>
    <property type="molecule type" value="Genomic_DNA"/>
</dbReference>
<protein>
    <submittedName>
        <fullName evidence="2">ROK family protein</fullName>
    </submittedName>
</protein>
<dbReference type="Pfam" id="PF00480">
    <property type="entry name" value="ROK"/>
    <property type="match status" value="1"/>
</dbReference>
<dbReference type="PANTHER" id="PTHR18964:SF149">
    <property type="entry name" value="BIFUNCTIONAL UDP-N-ACETYLGLUCOSAMINE 2-EPIMERASE_N-ACETYLMANNOSAMINE KINASE"/>
    <property type="match status" value="1"/>
</dbReference>
<dbReference type="CDD" id="cd24058">
    <property type="entry name" value="ASKHA_NBD_ROK_PPGK"/>
    <property type="match status" value="1"/>
</dbReference>
<evidence type="ECO:0000256" key="1">
    <source>
        <dbReference type="ARBA" id="ARBA00006479"/>
    </source>
</evidence>
<reference evidence="2" key="2">
    <citation type="submission" date="2021-09" db="EMBL/GenBank/DDBJ databases">
        <authorList>
            <person name="Gilroy R."/>
        </authorList>
    </citation>
    <scope>NUCLEOTIDE SEQUENCE</scope>
    <source>
        <strain evidence="2">CHK124-7917</strain>
    </source>
</reference>
<comment type="caution">
    <text evidence="2">The sequence shown here is derived from an EMBL/GenBank/DDBJ whole genome shotgun (WGS) entry which is preliminary data.</text>
</comment>
<evidence type="ECO:0000313" key="2">
    <source>
        <dbReference type="EMBL" id="HJF46264.1"/>
    </source>
</evidence>
<name>A0A921GHW7_9ACTN</name>
<dbReference type="InterPro" id="IPR043129">
    <property type="entry name" value="ATPase_NBD"/>
</dbReference>
<dbReference type="Proteomes" id="UP000697330">
    <property type="component" value="Unassembled WGS sequence"/>
</dbReference>
<dbReference type="RefSeq" id="WP_274959796.1">
    <property type="nucleotide sequence ID" value="NZ_DYWQ01000166.1"/>
</dbReference>
<organism evidence="2 3">
    <name type="scientific">Thermophilibacter provencensis</name>
    <dbReference type="NCBI Taxonomy" id="1852386"/>
    <lineage>
        <taxon>Bacteria</taxon>
        <taxon>Bacillati</taxon>
        <taxon>Actinomycetota</taxon>
        <taxon>Coriobacteriia</taxon>
        <taxon>Coriobacteriales</taxon>
        <taxon>Atopobiaceae</taxon>
        <taxon>Thermophilibacter</taxon>
    </lineage>
</organism>
<comment type="similarity">
    <text evidence="1">Belongs to the ROK (NagC/XylR) family.</text>
</comment>
<proteinExistence type="inferred from homology"/>